<dbReference type="NCBIfam" id="TIGR01139">
    <property type="entry name" value="cysK"/>
    <property type="match status" value="1"/>
</dbReference>
<evidence type="ECO:0000256" key="8">
    <source>
        <dbReference type="ARBA" id="ARBA00023192"/>
    </source>
</evidence>
<organism evidence="13 14">
    <name type="scientific">Lujinxingia litoralis</name>
    <dbReference type="NCBI Taxonomy" id="2211119"/>
    <lineage>
        <taxon>Bacteria</taxon>
        <taxon>Deltaproteobacteria</taxon>
        <taxon>Bradymonadales</taxon>
        <taxon>Lujinxingiaceae</taxon>
        <taxon>Lujinxingia</taxon>
    </lineage>
</organism>
<dbReference type="EC" id="2.5.1.47" evidence="4"/>
<reference evidence="13 14" key="1">
    <citation type="submission" date="2018-05" db="EMBL/GenBank/DDBJ databases">
        <title>Lujinxingia marina gen. nov. sp. nov., a new facultative anaerobic member of the class Deltaproteobacteria, and proposal of Lujinxingaceae fam. nov.</title>
        <authorList>
            <person name="Li C.-M."/>
        </authorList>
    </citation>
    <scope>NUCLEOTIDE SEQUENCE [LARGE SCALE GENOMIC DNA]</scope>
    <source>
        <strain evidence="13 14">B210</strain>
    </source>
</reference>
<dbReference type="InterPro" id="IPR036052">
    <property type="entry name" value="TrpB-like_PALP_sf"/>
</dbReference>
<evidence type="ECO:0000256" key="4">
    <source>
        <dbReference type="ARBA" id="ARBA00012681"/>
    </source>
</evidence>
<dbReference type="Proteomes" id="UP000249169">
    <property type="component" value="Unassembled WGS sequence"/>
</dbReference>
<dbReference type="NCBIfam" id="TIGR01136">
    <property type="entry name" value="cysKM"/>
    <property type="match status" value="1"/>
</dbReference>
<evidence type="ECO:0000256" key="5">
    <source>
        <dbReference type="ARBA" id="ARBA00022605"/>
    </source>
</evidence>
<evidence type="ECO:0000259" key="12">
    <source>
        <dbReference type="Pfam" id="PF00291"/>
    </source>
</evidence>
<dbReference type="Pfam" id="PF00291">
    <property type="entry name" value="PALP"/>
    <property type="match status" value="1"/>
</dbReference>
<dbReference type="CDD" id="cd01561">
    <property type="entry name" value="CBS_like"/>
    <property type="match status" value="1"/>
</dbReference>
<evidence type="ECO:0000256" key="9">
    <source>
        <dbReference type="ARBA" id="ARBA00047931"/>
    </source>
</evidence>
<evidence type="ECO:0000256" key="2">
    <source>
        <dbReference type="ARBA" id="ARBA00004962"/>
    </source>
</evidence>
<evidence type="ECO:0000256" key="11">
    <source>
        <dbReference type="PIRSR" id="PIRSR605856-51"/>
    </source>
</evidence>
<feature type="domain" description="Tryptophan synthase beta chain-like PALP" evidence="12">
    <location>
        <begin position="10"/>
        <end position="294"/>
    </location>
</feature>
<comment type="cofactor">
    <cofactor evidence="1 10">
        <name>pyridoxal 5'-phosphate</name>
        <dbReference type="ChEBI" id="CHEBI:597326"/>
    </cofactor>
</comment>
<accession>A0A328C2A3</accession>
<evidence type="ECO:0000256" key="6">
    <source>
        <dbReference type="ARBA" id="ARBA00022679"/>
    </source>
</evidence>
<dbReference type="GO" id="GO:0006535">
    <property type="term" value="P:cysteine biosynthetic process from serine"/>
    <property type="evidence" value="ECO:0007669"/>
    <property type="project" value="InterPro"/>
</dbReference>
<keyword evidence="14" id="KW-1185">Reference proteome</keyword>
<evidence type="ECO:0000256" key="10">
    <source>
        <dbReference type="PIRSR" id="PIRSR605856-50"/>
    </source>
</evidence>
<name>A0A328C2A3_9DELT</name>
<dbReference type="InterPro" id="IPR001926">
    <property type="entry name" value="TrpB-like_PALP"/>
</dbReference>
<evidence type="ECO:0000256" key="1">
    <source>
        <dbReference type="ARBA" id="ARBA00001933"/>
    </source>
</evidence>
<feature type="binding site" evidence="10">
    <location>
        <position position="74"/>
    </location>
    <ligand>
        <name>pyridoxal 5'-phosphate</name>
        <dbReference type="ChEBI" id="CHEBI:597326"/>
    </ligand>
</feature>
<evidence type="ECO:0000313" key="13">
    <source>
        <dbReference type="EMBL" id="RAL20554.1"/>
    </source>
</evidence>
<feature type="modified residue" description="N6-(pyridoxal phosphate)lysine" evidence="11">
    <location>
        <position position="44"/>
    </location>
</feature>
<dbReference type="InterPro" id="IPR050214">
    <property type="entry name" value="Cys_Synth/Cystath_Beta-Synth"/>
</dbReference>
<keyword evidence="5" id="KW-0028">Amino-acid biosynthesis</keyword>
<evidence type="ECO:0000313" key="14">
    <source>
        <dbReference type="Proteomes" id="UP000249169"/>
    </source>
</evidence>
<dbReference type="PANTHER" id="PTHR10314">
    <property type="entry name" value="CYSTATHIONINE BETA-SYNTHASE"/>
    <property type="match status" value="1"/>
</dbReference>
<dbReference type="GO" id="GO:0005737">
    <property type="term" value="C:cytoplasm"/>
    <property type="evidence" value="ECO:0007669"/>
    <property type="project" value="UniProtKB-ARBA"/>
</dbReference>
<proteinExistence type="inferred from homology"/>
<dbReference type="InterPro" id="IPR005859">
    <property type="entry name" value="CysK"/>
</dbReference>
<comment type="caution">
    <text evidence="13">The sequence shown here is derived from an EMBL/GenBank/DDBJ whole genome shotgun (WGS) entry which is preliminary data.</text>
</comment>
<keyword evidence="6" id="KW-0808">Transferase</keyword>
<feature type="binding site" evidence="10">
    <location>
        <position position="266"/>
    </location>
    <ligand>
        <name>pyridoxal 5'-phosphate</name>
        <dbReference type="ChEBI" id="CHEBI:597326"/>
    </ligand>
</feature>
<dbReference type="OrthoDB" id="9815130at2"/>
<evidence type="ECO:0000256" key="7">
    <source>
        <dbReference type="ARBA" id="ARBA00022898"/>
    </source>
</evidence>
<evidence type="ECO:0000256" key="3">
    <source>
        <dbReference type="ARBA" id="ARBA00007103"/>
    </source>
</evidence>
<sequence>MVIHQSIVELVGHTPLIRLSKVVGDCPAEIVGKAEFFNPLGSVKDRVGAALVADAEARGALKPGGLIVEPTSGNTGIALAFVCASRGYRLILTMPDTMSLERRTLLKALGAELVLTPGSLGMQGAVEEARNLVEKTPGAIMLQQFQNPANPRSHARTTAEEIWESCQGQVDAIVTGVGTGGTITGVARALKEKNPAFKAIALEPAGSPVLSGGAAGPHKVQGIGAGFVPDIFDPELIDEVLTIEDDEAFEMSRRLAREEGLLVGISAGANVVGALRVGRRPEFAGKRIVTMLCDTGERYLSTPLFREL</sequence>
<feature type="binding site" evidence="10">
    <location>
        <begin position="178"/>
        <end position="182"/>
    </location>
    <ligand>
        <name>pyridoxal 5'-phosphate</name>
        <dbReference type="ChEBI" id="CHEBI:597326"/>
    </ligand>
</feature>
<comment type="pathway">
    <text evidence="2">Amino-acid biosynthesis; L-cysteine biosynthesis; L-cysteine from L-serine: step 2/2.</text>
</comment>
<dbReference type="GO" id="GO:0004124">
    <property type="term" value="F:cysteine synthase activity"/>
    <property type="evidence" value="ECO:0007669"/>
    <property type="project" value="UniProtKB-EC"/>
</dbReference>
<comment type="catalytic activity">
    <reaction evidence="9">
        <text>O-acetyl-L-serine + hydrogen sulfide = L-cysteine + acetate</text>
        <dbReference type="Rhea" id="RHEA:14829"/>
        <dbReference type="ChEBI" id="CHEBI:29919"/>
        <dbReference type="ChEBI" id="CHEBI:30089"/>
        <dbReference type="ChEBI" id="CHEBI:35235"/>
        <dbReference type="ChEBI" id="CHEBI:58340"/>
        <dbReference type="EC" id="2.5.1.47"/>
    </reaction>
</comment>
<keyword evidence="8" id="KW-0198">Cysteine biosynthesis</keyword>
<keyword evidence="7 10" id="KW-0663">Pyridoxal phosphate</keyword>
<dbReference type="Gene3D" id="3.40.50.1100">
    <property type="match status" value="2"/>
</dbReference>
<gene>
    <name evidence="13" type="primary">cysK</name>
    <name evidence="13" type="ORF">DL240_16080</name>
</gene>
<comment type="similarity">
    <text evidence="3">Belongs to the cysteine synthase/cystathionine beta-synthase family.</text>
</comment>
<dbReference type="InterPro" id="IPR005856">
    <property type="entry name" value="Cys_synth"/>
</dbReference>
<dbReference type="SUPFAM" id="SSF53686">
    <property type="entry name" value="Tryptophan synthase beta subunit-like PLP-dependent enzymes"/>
    <property type="match status" value="1"/>
</dbReference>
<dbReference type="AlphaFoldDB" id="A0A328C2A3"/>
<dbReference type="RefSeq" id="WP_111730920.1">
    <property type="nucleotide sequence ID" value="NZ_QHKO01000009.1"/>
</dbReference>
<dbReference type="FunFam" id="3.40.50.1100:FF:000067">
    <property type="entry name" value="Cysteine synthase"/>
    <property type="match status" value="1"/>
</dbReference>
<dbReference type="EMBL" id="QHKO01000009">
    <property type="protein sequence ID" value="RAL20554.1"/>
    <property type="molecule type" value="Genomic_DNA"/>
</dbReference>
<protein>
    <recommendedName>
        <fullName evidence="4">cysteine synthase</fullName>
        <ecNumber evidence="4">2.5.1.47</ecNumber>
    </recommendedName>
</protein>